<evidence type="ECO:0000313" key="10">
    <source>
        <dbReference type="EMBL" id="MEY8762714.1"/>
    </source>
</evidence>
<evidence type="ECO:0000256" key="1">
    <source>
        <dbReference type="ARBA" id="ARBA00000200"/>
    </source>
</evidence>
<name>A0ABV4DTY9_9CLOT</name>
<evidence type="ECO:0000259" key="9">
    <source>
        <dbReference type="Pfam" id="PF02542"/>
    </source>
</evidence>
<accession>A0ABV4DTY9</accession>
<dbReference type="PANTHER" id="PTHR43181">
    <property type="entry name" value="2-C-METHYL-D-ERYTHRITOL 2,4-CYCLODIPHOSPHATE SYNTHASE, CHLOROPLASTIC"/>
    <property type="match status" value="1"/>
</dbReference>
<evidence type="ECO:0000256" key="2">
    <source>
        <dbReference type="ARBA" id="ARBA00004709"/>
    </source>
</evidence>
<dbReference type="HAMAP" id="MF_00107">
    <property type="entry name" value="IspF"/>
    <property type="match status" value="1"/>
</dbReference>
<evidence type="ECO:0000256" key="4">
    <source>
        <dbReference type="ARBA" id="ARBA00022723"/>
    </source>
</evidence>
<dbReference type="NCBIfam" id="TIGR00151">
    <property type="entry name" value="ispF"/>
    <property type="match status" value="1"/>
</dbReference>
<keyword evidence="6 7" id="KW-0456">Lyase</keyword>
<keyword evidence="4 7" id="KW-0479">Metal-binding</keyword>
<proteinExistence type="inferred from homology"/>
<feature type="binding site" evidence="7">
    <location>
        <begin position="8"/>
        <end position="10"/>
    </location>
    <ligand>
        <name>4-CDP-2-C-methyl-D-erythritol 2-phosphate</name>
        <dbReference type="ChEBI" id="CHEBI:57919"/>
    </ligand>
</feature>
<dbReference type="Gene3D" id="3.30.1330.50">
    <property type="entry name" value="2-C-methyl-D-erythritol 2,4-cyclodiphosphate synthase"/>
    <property type="match status" value="1"/>
</dbReference>
<organism evidence="10 11">
    <name type="scientific">Clostridium lapidicellarium</name>
    <dbReference type="NCBI Taxonomy" id="3240931"/>
    <lineage>
        <taxon>Bacteria</taxon>
        <taxon>Bacillati</taxon>
        <taxon>Bacillota</taxon>
        <taxon>Clostridia</taxon>
        <taxon>Eubacteriales</taxon>
        <taxon>Clostridiaceae</taxon>
        <taxon>Clostridium</taxon>
    </lineage>
</organism>
<gene>
    <name evidence="7 10" type="primary">ispF</name>
    <name evidence="10" type="ORF">AB8S09_03500</name>
</gene>
<comment type="subunit">
    <text evidence="7">Homotrimer.</text>
</comment>
<feature type="binding site" evidence="7">
    <location>
        <begin position="61"/>
        <end position="65"/>
    </location>
    <ligand>
        <name>4-CDP-2-C-methyl-D-erythritol 2-phosphate</name>
        <dbReference type="ChEBI" id="CHEBI:57919"/>
    </ligand>
</feature>
<dbReference type="InterPro" id="IPR020555">
    <property type="entry name" value="MECDP_synthase_CS"/>
</dbReference>
<dbReference type="EC" id="4.6.1.12" evidence="3 7"/>
<comment type="function">
    <text evidence="7">Involved in the biosynthesis of isopentenyl diphosphate (IPP) and dimethylallyl diphosphate (DMAPP), two major building blocks of isoprenoid compounds. Catalyzes the conversion of 4-diphosphocytidyl-2-C-methyl-D-erythritol 2-phosphate (CDP-ME2P) to 2-C-methyl-D-erythritol 2,4-cyclodiphosphate (ME-CPP) with a corresponding release of cytidine 5-monophosphate (CMP).</text>
</comment>
<evidence type="ECO:0000256" key="7">
    <source>
        <dbReference type="HAMAP-Rule" id="MF_00107"/>
    </source>
</evidence>
<dbReference type="InterPro" id="IPR003526">
    <property type="entry name" value="MECDP_synthase"/>
</dbReference>
<feature type="site" description="Transition state stabilizer" evidence="7">
    <location>
        <position position="34"/>
    </location>
</feature>
<evidence type="ECO:0000313" key="11">
    <source>
        <dbReference type="Proteomes" id="UP001565220"/>
    </source>
</evidence>
<comment type="catalytic activity">
    <reaction evidence="1 7 8">
        <text>4-CDP-2-C-methyl-D-erythritol 2-phosphate = 2-C-methyl-D-erythritol 2,4-cyclic diphosphate + CMP</text>
        <dbReference type="Rhea" id="RHEA:23864"/>
        <dbReference type="ChEBI" id="CHEBI:57919"/>
        <dbReference type="ChEBI" id="CHEBI:58483"/>
        <dbReference type="ChEBI" id="CHEBI:60377"/>
        <dbReference type="EC" id="4.6.1.12"/>
    </reaction>
</comment>
<evidence type="ECO:0000256" key="6">
    <source>
        <dbReference type="ARBA" id="ARBA00023239"/>
    </source>
</evidence>
<feature type="domain" description="2-C-methyl-D-erythritol 2,4-cyclodiphosphate synthase" evidence="9">
    <location>
        <begin position="1"/>
        <end position="154"/>
    </location>
</feature>
<dbReference type="PROSITE" id="PS01350">
    <property type="entry name" value="ISPF"/>
    <property type="match status" value="1"/>
</dbReference>
<comment type="caution">
    <text evidence="7">Lacks conserved residue(s) required for the propagation of feature annotation.</text>
</comment>
<dbReference type="PANTHER" id="PTHR43181:SF1">
    <property type="entry name" value="2-C-METHYL-D-ERYTHRITOL 2,4-CYCLODIPHOSPHATE SYNTHASE, CHLOROPLASTIC"/>
    <property type="match status" value="1"/>
</dbReference>
<keyword evidence="5 7" id="KW-0414">Isoprene biosynthesis</keyword>
<comment type="cofactor">
    <cofactor evidence="7">
        <name>a divalent metal cation</name>
        <dbReference type="ChEBI" id="CHEBI:60240"/>
    </cofactor>
    <text evidence="7">Binds 1 divalent metal cation per subunit.</text>
</comment>
<evidence type="ECO:0000256" key="5">
    <source>
        <dbReference type="ARBA" id="ARBA00023229"/>
    </source>
</evidence>
<evidence type="ECO:0000256" key="8">
    <source>
        <dbReference type="RuleBase" id="RU004395"/>
    </source>
</evidence>
<dbReference type="InterPro" id="IPR036571">
    <property type="entry name" value="MECDP_synthase_sf"/>
</dbReference>
<dbReference type="RefSeq" id="WP_294182253.1">
    <property type="nucleotide sequence ID" value="NZ_JBGFFE010000002.1"/>
</dbReference>
<dbReference type="Proteomes" id="UP001565220">
    <property type="component" value="Unassembled WGS sequence"/>
</dbReference>
<sequence>MKIGLGYDVHKLVYNRALILGGVTIPFFKGLLGHSDADVLIHAIMDSLLGASCLGDIGRHFPDQDKKYKDISSLELLSKVLNLIKTNHYVIENIDSIIIAERPKLSPYIDHMRKNIAKTLEIDISMINIKATTEEGLGFTGKGKGIAAQSICLLNKDHSS</sequence>
<reference evidence="10 11" key="1">
    <citation type="submission" date="2024-08" db="EMBL/GenBank/DDBJ databases">
        <title>Clostridium lapicellarii sp. nov., and Clostridium renhuaiense sp. nov., two species isolated from the mud in a fermentation cellar used for producing sauce-flavour Chinese liquors.</title>
        <authorList>
            <person name="Yang F."/>
            <person name="Wang H."/>
            <person name="Chen L.Q."/>
            <person name="Zhou N."/>
            <person name="Lu J.J."/>
            <person name="Pu X.X."/>
            <person name="Wan B."/>
            <person name="Wang L."/>
            <person name="Liu S.J."/>
        </authorList>
    </citation>
    <scope>NUCLEOTIDE SEQUENCE [LARGE SCALE GENOMIC DNA]</scope>
    <source>
        <strain evidence="10 11">MT-113</strain>
    </source>
</reference>
<comment type="pathway">
    <text evidence="2 7">Isoprenoid biosynthesis; isopentenyl diphosphate biosynthesis via DXP pathway; isopentenyl diphosphate from 1-deoxy-D-xylulose 5-phosphate: step 4/6.</text>
</comment>
<feature type="binding site" evidence="7">
    <location>
        <position position="8"/>
    </location>
    <ligand>
        <name>a divalent metal cation</name>
        <dbReference type="ChEBI" id="CHEBI:60240"/>
    </ligand>
</feature>
<feature type="binding site" evidence="7">
    <location>
        <begin position="56"/>
        <end position="58"/>
    </location>
    <ligand>
        <name>4-CDP-2-C-methyl-D-erythritol 2-phosphate</name>
        <dbReference type="ChEBI" id="CHEBI:57919"/>
    </ligand>
</feature>
<comment type="similarity">
    <text evidence="7 8">Belongs to the IspF family.</text>
</comment>
<feature type="binding site" evidence="7">
    <location>
        <begin position="34"/>
        <end position="35"/>
    </location>
    <ligand>
        <name>4-CDP-2-C-methyl-D-erythritol 2-phosphate</name>
        <dbReference type="ChEBI" id="CHEBI:57919"/>
    </ligand>
</feature>
<feature type="binding site" evidence="7">
    <location>
        <position position="10"/>
    </location>
    <ligand>
        <name>a divalent metal cation</name>
        <dbReference type="ChEBI" id="CHEBI:60240"/>
    </ligand>
</feature>
<dbReference type="EMBL" id="JBGFFE010000002">
    <property type="protein sequence ID" value="MEY8762714.1"/>
    <property type="molecule type" value="Genomic_DNA"/>
</dbReference>
<protein>
    <recommendedName>
        <fullName evidence="3 7">2-C-methyl-D-erythritol 2,4-cyclodiphosphate synthase</fullName>
        <shortName evidence="7">MECDP-synthase</shortName>
        <shortName evidence="7">MECPP-synthase</shortName>
        <shortName evidence="7">MECPS</shortName>
        <ecNumber evidence="3 7">4.6.1.12</ecNumber>
    </recommendedName>
</protein>
<feature type="binding site" evidence="7">
    <location>
        <begin position="132"/>
        <end position="135"/>
    </location>
    <ligand>
        <name>4-CDP-2-C-methyl-D-erythritol 2-phosphate</name>
        <dbReference type="ChEBI" id="CHEBI:57919"/>
    </ligand>
</feature>
<dbReference type="CDD" id="cd00554">
    <property type="entry name" value="MECDP_synthase"/>
    <property type="match status" value="1"/>
</dbReference>
<dbReference type="GO" id="GO:0008685">
    <property type="term" value="F:2-C-methyl-D-erythritol 2,4-cyclodiphosphate synthase activity"/>
    <property type="evidence" value="ECO:0007669"/>
    <property type="project" value="UniProtKB-EC"/>
</dbReference>
<feature type="binding site" evidence="7">
    <location>
        <position position="42"/>
    </location>
    <ligand>
        <name>a divalent metal cation</name>
        <dbReference type="ChEBI" id="CHEBI:60240"/>
    </ligand>
</feature>
<evidence type="ECO:0000256" key="3">
    <source>
        <dbReference type="ARBA" id="ARBA00012579"/>
    </source>
</evidence>
<feature type="binding site" evidence="7">
    <location>
        <position position="142"/>
    </location>
    <ligand>
        <name>4-CDP-2-C-methyl-D-erythritol 2-phosphate</name>
        <dbReference type="ChEBI" id="CHEBI:57919"/>
    </ligand>
</feature>
<feature type="site" description="Transition state stabilizer" evidence="7">
    <location>
        <position position="133"/>
    </location>
</feature>
<keyword evidence="11" id="KW-1185">Reference proteome</keyword>
<feature type="binding site" evidence="7">
    <location>
        <position position="139"/>
    </location>
    <ligand>
        <name>4-CDP-2-C-methyl-D-erythritol 2-phosphate</name>
        <dbReference type="ChEBI" id="CHEBI:57919"/>
    </ligand>
</feature>
<dbReference type="SUPFAM" id="SSF69765">
    <property type="entry name" value="IpsF-like"/>
    <property type="match status" value="1"/>
</dbReference>
<comment type="caution">
    <text evidence="10">The sequence shown here is derived from an EMBL/GenBank/DDBJ whole genome shotgun (WGS) entry which is preliminary data.</text>
</comment>
<dbReference type="Pfam" id="PF02542">
    <property type="entry name" value="YgbB"/>
    <property type="match status" value="1"/>
</dbReference>